<feature type="transmembrane region" description="Helical" evidence="4">
    <location>
        <begin position="249"/>
        <end position="270"/>
    </location>
</feature>
<dbReference type="PANTHER" id="PTHR23527">
    <property type="entry name" value="BLL3282 PROTEIN"/>
    <property type="match status" value="1"/>
</dbReference>
<feature type="transmembrane region" description="Helical" evidence="4">
    <location>
        <begin position="144"/>
        <end position="162"/>
    </location>
</feature>
<comment type="caution">
    <text evidence="6">The sequence shown here is derived from an EMBL/GenBank/DDBJ whole genome shotgun (WGS) entry which is preliminary data.</text>
</comment>
<sequence>MTGSQLPGHPWLALQVTLAAQMLSTVVLSAAPVLAPAVAPALGLAPERVGLFTGTAYLFAMVSGLAGGPWVNRIGGVRLTQWVLLAVAAGAVSATLGMPAVLLLSAALIGAGYGVVNPAAAAILGRHAPAGSPGLFFSLKQAGVPIGVALSGLLMPLGLVAIGWRGTAWATAAACLALAALLLPAGTRLDAGERGTAPPRAAWLQTLRTVLQHAPLRRLSLVSLAYAMAQQGFLTFSVSLLTLELGMPLALAAALLAASQVACTVMRIVLGHVADRWVTPRVLLGALGLCMSASCVALGALPTGVALPLAALVMVACGATTMGWNGVYFAQLLRTVPREELAASAGGTQFFTFAGGMAGPFLFAQLLHVWGSYTAGYACLAVLSGAAGLVMLWRPAQPAAVTS</sequence>
<dbReference type="Pfam" id="PF07690">
    <property type="entry name" value="MFS_1"/>
    <property type="match status" value="1"/>
</dbReference>
<evidence type="ECO:0000256" key="3">
    <source>
        <dbReference type="ARBA" id="ARBA00023136"/>
    </source>
</evidence>
<proteinExistence type="predicted"/>
<dbReference type="InterPro" id="IPR052952">
    <property type="entry name" value="MFS-Transporter"/>
</dbReference>
<name>A0A4Z0BTT3_9BURK</name>
<dbReference type="InterPro" id="IPR011701">
    <property type="entry name" value="MFS"/>
</dbReference>
<feature type="transmembrane region" description="Helical" evidence="4">
    <location>
        <begin position="375"/>
        <end position="393"/>
    </location>
</feature>
<keyword evidence="1 4" id="KW-0812">Transmembrane</keyword>
<evidence type="ECO:0000259" key="5">
    <source>
        <dbReference type="PROSITE" id="PS50850"/>
    </source>
</evidence>
<keyword evidence="3 4" id="KW-0472">Membrane</keyword>
<dbReference type="OrthoDB" id="8724598at2"/>
<dbReference type="Proteomes" id="UP000298180">
    <property type="component" value="Unassembled WGS sequence"/>
</dbReference>
<evidence type="ECO:0000313" key="6">
    <source>
        <dbReference type="EMBL" id="TFZ02693.1"/>
    </source>
</evidence>
<dbReference type="InterPro" id="IPR036259">
    <property type="entry name" value="MFS_trans_sf"/>
</dbReference>
<feature type="transmembrane region" description="Helical" evidence="4">
    <location>
        <begin position="221"/>
        <end position="243"/>
    </location>
</feature>
<feature type="domain" description="Major facilitator superfamily (MFS) profile" evidence="5">
    <location>
        <begin position="13"/>
        <end position="399"/>
    </location>
</feature>
<gene>
    <name evidence="6" type="ORF">EZ313_15710</name>
</gene>
<dbReference type="SUPFAM" id="SSF103473">
    <property type="entry name" value="MFS general substrate transporter"/>
    <property type="match status" value="1"/>
</dbReference>
<feature type="transmembrane region" description="Helical" evidence="4">
    <location>
        <begin position="282"/>
        <end position="301"/>
    </location>
</feature>
<dbReference type="InterPro" id="IPR020846">
    <property type="entry name" value="MFS_dom"/>
</dbReference>
<dbReference type="PROSITE" id="PS50850">
    <property type="entry name" value="MFS"/>
    <property type="match status" value="1"/>
</dbReference>
<dbReference type="GO" id="GO:0022857">
    <property type="term" value="F:transmembrane transporter activity"/>
    <property type="evidence" value="ECO:0007669"/>
    <property type="project" value="InterPro"/>
</dbReference>
<feature type="transmembrane region" description="Helical" evidence="4">
    <location>
        <begin position="12"/>
        <end position="37"/>
    </location>
</feature>
<organism evidence="6 7">
    <name type="scientific">Ramlibacter henchirensis</name>
    <dbReference type="NCBI Taxonomy" id="204072"/>
    <lineage>
        <taxon>Bacteria</taxon>
        <taxon>Pseudomonadati</taxon>
        <taxon>Pseudomonadota</taxon>
        <taxon>Betaproteobacteria</taxon>
        <taxon>Burkholderiales</taxon>
        <taxon>Comamonadaceae</taxon>
        <taxon>Ramlibacter</taxon>
    </lineage>
</organism>
<accession>A0A4Z0BTT3</accession>
<dbReference type="EMBL" id="SMLM01000002">
    <property type="protein sequence ID" value="TFZ02693.1"/>
    <property type="molecule type" value="Genomic_DNA"/>
</dbReference>
<dbReference type="Gene3D" id="1.20.1250.20">
    <property type="entry name" value="MFS general substrate transporter like domains"/>
    <property type="match status" value="2"/>
</dbReference>
<evidence type="ECO:0000313" key="7">
    <source>
        <dbReference type="Proteomes" id="UP000298180"/>
    </source>
</evidence>
<feature type="transmembrane region" description="Helical" evidence="4">
    <location>
        <begin position="49"/>
        <end position="67"/>
    </location>
</feature>
<feature type="transmembrane region" description="Helical" evidence="4">
    <location>
        <begin position="307"/>
        <end position="329"/>
    </location>
</feature>
<evidence type="ECO:0000256" key="1">
    <source>
        <dbReference type="ARBA" id="ARBA00022692"/>
    </source>
</evidence>
<evidence type="ECO:0000256" key="4">
    <source>
        <dbReference type="SAM" id="Phobius"/>
    </source>
</evidence>
<protein>
    <submittedName>
        <fullName evidence="6">MFS transporter</fullName>
    </submittedName>
</protein>
<dbReference type="PANTHER" id="PTHR23527:SF1">
    <property type="entry name" value="BLL3282 PROTEIN"/>
    <property type="match status" value="1"/>
</dbReference>
<reference evidence="6 7" key="1">
    <citation type="submission" date="2019-03" db="EMBL/GenBank/DDBJ databases">
        <title>Ramlibacter henchirensis DSM 14656, whole genome shotgun sequence.</title>
        <authorList>
            <person name="Zhang X."/>
            <person name="Feng G."/>
            <person name="Zhu H."/>
        </authorList>
    </citation>
    <scope>NUCLEOTIDE SEQUENCE [LARGE SCALE GENOMIC DNA]</scope>
    <source>
        <strain evidence="6 7">DSM 14656</strain>
    </source>
</reference>
<feature type="transmembrane region" description="Helical" evidence="4">
    <location>
        <begin position="341"/>
        <end position="363"/>
    </location>
</feature>
<dbReference type="RefSeq" id="WP_135264218.1">
    <property type="nucleotide sequence ID" value="NZ_SMLM01000002.1"/>
</dbReference>
<evidence type="ECO:0000256" key="2">
    <source>
        <dbReference type="ARBA" id="ARBA00022989"/>
    </source>
</evidence>
<keyword evidence="7" id="KW-1185">Reference proteome</keyword>
<keyword evidence="2 4" id="KW-1133">Transmembrane helix</keyword>
<feature type="transmembrane region" description="Helical" evidence="4">
    <location>
        <begin position="79"/>
        <end position="96"/>
    </location>
</feature>
<dbReference type="AlphaFoldDB" id="A0A4Z0BTT3"/>